<dbReference type="Proteomes" id="UP000594261">
    <property type="component" value="Chromosome 4"/>
</dbReference>
<feature type="transmembrane region" description="Helical" evidence="7">
    <location>
        <begin position="101"/>
        <end position="123"/>
    </location>
</feature>
<reference evidence="9" key="2">
    <citation type="submission" date="2021-01" db="UniProtKB">
        <authorList>
            <consortium name="EnsemblPlants"/>
        </authorList>
    </citation>
    <scope>IDENTIFICATION</scope>
</reference>
<dbReference type="OrthoDB" id="681126at2759"/>
<keyword evidence="10" id="KW-1185">Reference proteome</keyword>
<dbReference type="EnsemblPlants" id="QL04p028825:mrna">
    <property type="protein sequence ID" value="QL04p028825:mrna:CDS:1"/>
    <property type="gene ID" value="QL04p028825"/>
</dbReference>
<dbReference type="RefSeq" id="XP_030966654.1">
    <property type="nucleotide sequence ID" value="XM_031110794.1"/>
</dbReference>
<dbReference type="InParanoid" id="A0A7N2LEX0"/>
<accession>A0A7N2LEX0</accession>
<evidence type="ECO:0000256" key="3">
    <source>
        <dbReference type="ARBA" id="ARBA00022737"/>
    </source>
</evidence>
<evidence type="ECO:0000256" key="1">
    <source>
        <dbReference type="ARBA" id="ARBA00004141"/>
    </source>
</evidence>
<evidence type="ECO:0000313" key="9">
    <source>
        <dbReference type="EnsemblPlants" id="QL04p028825:mrna:CDS:1"/>
    </source>
</evidence>
<evidence type="ECO:0000256" key="4">
    <source>
        <dbReference type="ARBA" id="ARBA00022989"/>
    </source>
</evidence>
<dbReference type="EMBL" id="LRBV02000004">
    <property type="status" value="NOT_ANNOTATED_CDS"/>
    <property type="molecule type" value="Genomic_DNA"/>
</dbReference>
<keyword evidence="6 7" id="KW-0472">Membrane</keyword>
<feature type="transmembrane region" description="Helical" evidence="7">
    <location>
        <begin position="157"/>
        <end position="179"/>
    </location>
</feature>
<gene>
    <name evidence="9" type="primary">LOC115987280</name>
</gene>
<keyword evidence="4 7" id="KW-1133">Transmembrane helix</keyword>
<evidence type="ECO:0000256" key="7">
    <source>
        <dbReference type="SAM" id="Phobius"/>
    </source>
</evidence>
<dbReference type="PANTHER" id="PTHR24186:SF37">
    <property type="entry name" value="PGG DOMAIN-CONTAINING PROTEIN"/>
    <property type="match status" value="1"/>
</dbReference>
<dbReference type="KEGG" id="qlo:115987280"/>
<dbReference type="InterPro" id="IPR026961">
    <property type="entry name" value="PGG_dom"/>
</dbReference>
<organism evidence="9 10">
    <name type="scientific">Quercus lobata</name>
    <name type="common">Valley oak</name>
    <dbReference type="NCBI Taxonomy" id="97700"/>
    <lineage>
        <taxon>Eukaryota</taxon>
        <taxon>Viridiplantae</taxon>
        <taxon>Streptophyta</taxon>
        <taxon>Embryophyta</taxon>
        <taxon>Tracheophyta</taxon>
        <taxon>Spermatophyta</taxon>
        <taxon>Magnoliopsida</taxon>
        <taxon>eudicotyledons</taxon>
        <taxon>Gunneridae</taxon>
        <taxon>Pentapetalae</taxon>
        <taxon>rosids</taxon>
        <taxon>fabids</taxon>
        <taxon>Fagales</taxon>
        <taxon>Fagaceae</taxon>
        <taxon>Quercus</taxon>
    </lineage>
</organism>
<keyword evidence="3" id="KW-0677">Repeat</keyword>
<keyword evidence="2 7" id="KW-0812">Transmembrane</keyword>
<feature type="domain" description="PGG" evidence="8">
    <location>
        <begin position="30"/>
        <end position="147"/>
    </location>
</feature>
<feature type="transmembrane region" description="Helical" evidence="7">
    <location>
        <begin position="130"/>
        <end position="151"/>
    </location>
</feature>
<dbReference type="GO" id="GO:0005886">
    <property type="term" value="C:plasma membrane"/>
    <property type="evidence" value="ECO:0007669"/>
    <property type="project" value="TreeGrafter"/>
</dbReference>
<dbReference type="GeneID" id="115987280"/>
<evidence type="ECO:0000313" key="10">
    <source>
        <dbReference type="Proteomes" id="UP000594261"/>
    </source>
</evidence>
<comment type="subcellular location">
    <subcellularLocation>
        <location evidence="1">Membrane</location>
        <topology evidence="1">Multi-pass membrane protein</topology>
    </subcellularLocation>
</comment>
<protein>
    <recommendedName>
        <fullName evidence="8">PGG domain-containing protein</fullName>
    </recommendedName>
</protein>
<dbReference type="Gramene" id="QL04p028825:mrna">
    <property type="protein sequence ID" value="QL04p028825:mrna:CDS:1"/>
    <property type="gene ID" value="QL04p028825"/>
</dbReference>
<dbReference type="PANTHER" id="PTHR24186">
    <property type="entry name" value="PROTEIN PHOSPHATASE 1 REGULATORY SUBUNIT"/>
    <property type="match status" value="1"/>
</dbReference>
<reference evidence="9 10" key="1">
    <citation type="journal article" date="2016" name="G3 (Bethesda)">
        <title>First Draft Assembly and Annotation of the Genome of a California Endemic Oak Quercus lobata Nee (Fagaceae).</title>
        <authorList>
            <person name="Sork V.L."/>
            <person name="Fitz-Gibbon S.T."/>
            <person name="Puiu D."/>
            <person name="Crepeau M."/>
            <person name="Gugger P.F."/>
            <person name="Sherman R."/>
            <person name="Stevens K."/>
            <person name="Langley C.H."/>
            <person name="Pellegrini M."/>
            <person name="Salzberg S.L."/>
        </authorList>
    </citation>
    <scope>NUCLEOTIDE SEQUENCE [LARGE SCALE GENOMIC DNA]</scope>
    <source>
        <strain evidence="9 10">cv. SW786</strain>
    </source>
</reference>
<sequence length="216" mass="24179">MASCYQCDGKKSKSWFTDFKYNPRKDQAGDVRNILLIVATLIAAVTFQAGVNPPGGVWQDYSIRNRTLCAEKHAQGIWPDPSCYNSHRAGTAIYASRKTEFYVFLVSNTLALSTSVLVIVFLTCKFPFHLEVLIATSSMLATYASAIFAVTPGNSFRFRYVLLAAAFPFVLRALIYMVMFKAYQEREDLCDKCRRGNSEDNLCRRCGSEIPKSGSV</sequence>
<name>A0A7N2LEX0_QUELO</name>
<evidence type="ECO:0000259" key="8">
    <source>
        <dbReference type="Pfam" id="PF13962"/>
    </source>
</evidence>
<evidence type="ECO:0000256" key="6">
    <source>
        <dbReference type="ARBA" id="ARBA00023136"/>
    </source>
</evidence>
<feature type="transmembrane region" description="Helical" evidence="7">
    <location>
        <begin position="34"/>
        <end position="51"/>
    </location>
</feature>
<keyword evidence="5" id="KW-0040">ANK repeat</keyword>
<evidence type="ECO:0000256" key="5">
    <source>
        <dbReference type="ARBA" id="ARBA00023043"/>
    </source>
</evidence>
<evidence type="ECO:0000256" key="2">
    <source>
        <dbReference type="ARBA" id="ARBA00022692"/>
    </source>
</evidence>
<proteinExistence type="predicted"/>
<dbReference type="Pfam" id="PF13962">
    <property type="entry name" value="PGG"/>
    <property type="match status" value="1"/>
</dbReference>
<dbReference type="AlphaFoldDB" id="A0A7N2LEX0"/>